<name>A0A382P744_9ZZZZ</name>
<dbReference type="EMBL" id="UINC01104978">
    <property type="protein sequence ID" value="SVC68548.1"/>
    <property type="molecule type" value="Genomic_DNA"/>
</dbReference>
<gene>
    <name evidence="2" type="ORF">METZ01_LOCUS321402</name>
</gene>
<dbReference type="AlphaFoldDB" id="A0A382P744"/>
<evidence type="ECO:0000256" key="1">
    <source>
        <dbReference type="SAM" id="MobiDB-lite"/>
    </source>
</evidence>
<accession>A0A382P744</accession>
<sequence length="30" mass="3420">MTGYQPAPKQMLSNSLCSFLEEDMPDEVEE</sequence>
<proteinExistence type="predicted"/>
<protein>
    <submittedName>
        <fullName evidence="2">Uncharacterized protein</fullName>
    </submittedName>
</protein>
<evidence type="ECO:0000313" key="2">
    <source>
        <dbReference type="EMBL" id="SVC68548.1"/>
    </source>
</evidence>
<organism evidence="2">
    <name type="scientific">marine metagenome</name>
    <dbReference type="NCBI Taxonomy" id="408172"/>
    <lineage>
        <taxon>unclassified sequences</taxon>
        <taxon>metagenomes</taxon>
        <taxon>ecological metagenomes</taxon>
    </lineage>
</organism>
<reference evidence="2" key="1">
    <citation type="submission" date="2018-05" db="EMBL/GenBank/DDBJ databases">
        <authorList>
            <person name="Lanie J.A."/>
            <person name="Ng W.-L."/>
            <person name="Kazmierczak K.M."/>
            <person name="Andrzejewski T.M."/>
            <person name="Davidsen T.M."/>
            <person name="Wayne K.J."/>
            <person name="Tettelin H."/>
            <person name="Glass J.I."/>
            <person name="Rusch D."/>
            <person name="Podicherti R."/>
            <person name="Tsui H.-C.T."/>
            <person name="Winkler M.E."/>
        </authorList>
    </citation>
    <scope>NUCLEOTIDE SEQUENCE</scope>
</reference>
<feature type="region of interest" description="Disordered" evidence="1">
    <location>
        <begin position="1"/>
        <end position="30"/>
    </location>
</feature>
<feature type="compositionally biased region" description="Acidic residues" evidence="1">
    <location>
        <begin position="20"/>
        <end position="30"/>
    </location>
</feature>